<reference evidence="5 6" key="1">
    <citation type="submission" date="2015-10" db="EMBL/GenBank/DDBJ databases">
        <authorList>
            <person name="Gilbert D.G."/>
        </authorList>
    </citation>
    <scope>NUCLEOTIDE SEQUENCE [LARGE SCALE GENOMIC DNA]</scope>
    <source>
        <strain evidence="5">FVVF132</strain>
    </source>
</reference>
<name>A0A0Q3MUG8_AMAAE</name>
<keyword evidence="1" id="KW-0433">Leucine-rich repeat</keyword>
<comment type="caution">
    <text evidence="5">The sequence shown here is derived from an EMBL/GenBank/DDBJ whole genome shotgun (WGS) entry which is preliminary data.</text>
</comment>
<keyword evidence="3" id="KW-0677">Repeat</keyword>
<evidence type="ECO:0000256" key="1">
    <source>
        <dbReference type="ARBA" id="ARBA00022614"/>
    </source>
</evidence>
<evidence type="ECO:0000313" key="5">
    <source>
        <dbReference type="EMBL" id="KQK86007.1"/>
    </source>
</evidence>
<evidence type="ECO:0000313" key="6">
    <source>
        <dbReference type="Proteomes" id="UP000051836"/>
    </source>
</evidence>
<organism evidence="5 6">
    <name type="scientific">Amazona aestiva</name>
    <name type="common">Blue-fronted Amazon parrot</name>
    <dbReference type="NCBI Taxonomy" id="12930"/>
    <lineage>
        <taxon>Eukaryota</taxon>
        <taxon>Metazoa</taxon>
        <taxon>Chordata</taxon>
        <taxon>Craniata</taxon>
        <taxon>Vertebrata</taxon>
        <taxon>Euteleostomi</taxon>
        <taxon>Archelosauria</taxon>
        <taxon>Archosauria</taxon>
        <taxon>Dinosauria</taxon>
        <taxon>Saurischia</taxon>
        <taxon>Theropoda</taxon>
        <taxon>Coelurosauria</taxon>
        <taxon>Aves</taxon>
        <taxon>Neognathae</taxon>
        <taxon>Neoaves</taxon>
        <taxon>Telluraves</taxon>
        <taxon>Australaves</taxon>
        <taxon>Psittaciformes</taxon>
        <taxon>Psittacidae</taxon>
        <taxon>Amazona</taxon>
    </lineage>
</organism>
<dbReference type="InterPro" id="IPR032675">
    <property type="entry name" value="LRR_dom_sf"/>
</dbReference>
<dbReference type="PANTHER" id="PTHR24369:SF210">
    <property type="entry name" value="CHAOPTIN-RELATED"/>
    <property type="match status" value="1"/>
</dbReference>
<evidence type="ECO:0008006" key="7">
    <source>
        <dbReference type="Google" id="ProtNLM"/>
    </source>
</evidence>
<dbReference type="PANTHER" id="PTHR24369">
    <property type="entry name" value="ANTIGEN BSP, PUTATIVE-RELATED"/>
    <property type="match status" value="1"/>
</dbReference>
<accession>A0A0Q3MUG8</accession>
<dbReference type="Proteomes" id="UP000051836">
    <property type="component" value="Unassembled WGS sequence"/>
</dbReference>
<feature type="signal peptide" evidence="4">
    <location>
        <begin position="1"/>
        <end position="18"/>
    </location>
</feature>
<evidence type="ECO:0000256" key="2">
    <source>
        <dbReference type="ARBA" id="ARBA00022729"/>
    </source>
</evidence>
<dbReference type="OrthoDB" id="9218147at2759"/>
<proteinExistence type="predicted"/>
<dbReference type="GO" id="GO:0005886">
    <property type="term" value="C:plasma membrane"/>
    <property type="evidence" value="ECO:0007669"/>
    <property type="project" value="TreeGrafter"/>
</dbReference>
<keyword evidence="6" id="KW-1185">Reference proteome</keyword>
<evidence type="ECO:0000256" key="4">
    <source>
        <dbReference type="SAM" id="SignalP"/>
    </source>
</evidence>
<dbReference type="EMBL" id="LMAW01000686">
    <property type="protein sequence ID" value="KQK86007.1"/>
    <property type="molecule type" value="Genomic_DNA"/>
</dbReference>
<gene>
    <name evidence="5" type="ORF">AAES_35188</name>
</gene>
<evidence type="ECO:0000256" key="3">
    <source>
        <dbReference type="ARBA" id="ARBA00022737"/>
    </source>
</evidence>
<protein>
    <recommendedName>
        <fullName evidence="7">LRRNT domain-containing protein</fullName>
    </recommendedName>
</protein>
<feature type="chain" id="PRO_5006205995" description="LRRNT domain-containing protein" evidence="4">
    <location>
        <begin position="19"/>
        <end position="105"/>
    </location>
</feature>
<dbReference type="Gene3D" id="3.80.10.10">
    <property type="entry name" value="Ribonuclease Inhibitor"/>
    <property type="match status" value="1"/>
</dbReference>
<dbReference type="STRING" id="12930.A0A0Q3MUG8"/>
<dbReference type="InterPro" id="IPR050541">
    <property type="entry name" value="LRR_TM_domain-containing"/>
</dbReference>
<dbReference type="SUPFAM" id="SSF52058">
    <property type="entry name" value="L domain-like"/>
    <property type="match status" value="1"/>
</dbReference>
<dbReference type="AlphaFoldDB" id="A0A0Q3MUG8"/>
<sequence>MARVLLVLLLLGLAPGLARPLEPCPGPCRCRGRRLNCSGAGLARVPSATRQRPFSVLDFTGNALAVISPQAWKGYPWAEKLVLQDNRLQAVKRRSLEGLLLLRHL</sequence>
<keyword evidence="2 4" id="KW-0732">Signal</keyword>